<organism evidence="4">
    <name type="scientific">Pseudomonas aeruginosa</name>
    <dbReference type="NCBI Taxonomy" id="287"/>
    <lineage>
        <taxon>Bacteria</taxon>
        <taxon>Pseudomonadati</taxon>
        <taxon>Pseudomonadota</taxon>
        <taxon>Gammaproteobacteria</taxon>
        <taxon>Pseudomonadales</taxon>
        <taxon>Pseudomonadaceae</taxon>
        <taxon>Pseudomonas</taxon>
    </lineage>
</organism>
<comment type="caution">
    <text evidence="4">The sequence shown here is derived from an EMBL/GenBank/DDBJ whole genome shotgun (WGS) entry which is preliminary data.</text>
</comment>
<evidence type="ECO:0000313" key="4">
    <source>
        <dbReference type="EMBL" id="KAB0561461.1"/>
    </source>
</evidence>
<protein>
    <submittedName>
        <fullName evidence="4">Outer membrane protein assembly factor BamE</fullName>
    </submittedName>
</protein>
<dbReference type="PROSITE" id="PS51257">
    <property type="entry name" value="PROKAR_LIPOPROTEIN"/>
    <property type="match status" value="1"/>
</dbReference>
<sequence length="122" mass="13734">MQVSSFRGIMMAFQDTEVGMRILVIAALLITLAGCASNGTPIEQDDVRQIVQGQTTYDQMLERFGNPLSQSFDSQGNLQAIWFYVYVGPFGTGMEQQNLTVLFDKENRVKRYVMTNGRPGKR</sequence>
<dbReference type="Gene3D" id="3.30.1450.10">
    <property type="match status" value="1"/>
</dbReference>
<gene>
    <name evidence="4" type="primary">bamE</name>
    <name evidence="4" type="ORF">F7R07_06230</name>
</gene>
<keyword evidence="1" id="KW-0732">Signal</keyword>
<feature type="domain" description="Outer membrane protein assembly factor BamE" evidence="3">
    <location>
        <begin position="39"/>
        <end position="111"/>
    </location>
</feature>
<dbReference type="AlphaFoldDB" id="A0A643ENS1"/>
<proteinExistence type="predicted"/>
<accession>A0A643ENS1</accession>
<evidence type="ECO:0000256" key="1">
    <source>
        <dbReference type="ARBA" id="ARBA00022729"/>
    </source>
</evidence>
<name>A0A643ENS1_PSEAI</name>
<dbReference type="InterPro" id="IPR007450">
    <property type="entry name" value="BamE_dom"/>
</dbReference>
<keyword evidence="2" id="KW-0472">Membrane</keyword>
<evidence type="ECO:0000256" key="2">
    <source>
        <dbReference type="ARBA" id="ARBA00023136"/>
    </source>
</evidence>
<dbReference type="InterPro" id="IPR037873">
    <property type="entry name" value="BamE-like"/>
</dbReference>
<dbReference type="GO" id="GO:0019867">
    <property type="term" value="C:outer membrane"/>
    <property type="evidence" value="ECO:0007669"/>
    <property type="project" value="InterPro"/>
</dbReference>
<dbReference type="EMBL" id="VZPH01000031">
    <property type="protein sequence ID" value="KAB0561461.1"/>
    <property type="molecule type" value="Genomic_DNA"/>
</dbReference>
<dbReference type="Pfam" id="PF04355">
    <property type="entry name" value="BamE"/>
    <property type="match status" value="1"/>
</dbReference>
<evidence type="ECO:0000259" key="3">
    <source>
        <dbReference type="Pfam" id="PF04355"/>
    </source>
</evidence>
<reference evidence="4" key="1">
    <citation type="submission" date="2019-09" db="EMBL/GenBank/DDBJ databases">
        <title>Draft genome sequences of 48 bacterial type strains from the CCUG.</title>
        <authorList>
            <person name="Tunovic T."/>
            <person name="Pineiro-Iglesias B."/>
            <person name="Unosson C."/>
            <person name="Inganas E."/>
            <person name="Ohlen M."/>
            <person name="Cardew S."/>
            <person name="Jensie-Markopoulos S."/>
            <person name="Salva-Serra F."/>
            <person name="Jaen-Luchoro D."/>
            <person name="Karlsson R."/>
            <person name="Svensson-Stadler L."/>
            <person name="Chun J."/>
            <person name="Moore E."/>
        </authorList>
    </citation>
    <scope>NUCLEOTIDE SEQUENCE</scope>
    <source>
        <strain evidence="4">CCUG 551</strain>
    </source>
</reference>